<dbReference type="GO" id="GO:0003676">
    <property type="term" value="F:nucleic acid binding"/>
    <property type="evidence" value="ECO:0007669"/>
    <property type="project" value="InterPro"/>
</dbReference>
<dbReference type="SMART" id="SM00343">
    <property type="entry name" value="ZnF_C2HC"/>
    <property type="match status" value="1"/>
</dbReference>
<dbReference type="Proteomes" id="UP000324091">
    <property type="component" value="Chromosome 8"/>
</dbReference>
<keyword evidence="1" id="KW-0863">Zinc-finger</keyword>
<dbReference type="InterPro" id="IPR001878">
    <property type="entry name" value="Znf_CCHC"/>
</dbReference>
<evidence type="ECO:0000256" key="1">
    <source>
        <dbReference type="PROSITE-ProRule" id="PRU00047"/>
    </source>
</evidence>
<gene>
    <name evidence="3" type="ORF">D4764_08G0001610</name>
</gene>
<dbReference type="AlphaFoldDB" id="A0A5C6MLP7"/>
<feature type="domain" description="CCHC-type" evidence="2">
    <location>
        <begin position="119"/>
        <end position="135"/>
    </location>
</feature>
<comment type="caution">
    <text evidence="3">The sequence shown here is derived from an EMBL/GenBank/DDBJ whole genome shotgun (WGS) entry which is preliminary data.</text>
</comment>
<dbReference type="InterPro" id="IPR036875">
    <property type="entry name" value="Znf_CCHC_sf"/>
</dbReference>
<dbReference type="GO" id="GO:0008270">
    <property type="term" value="F:zinc ion binding"/>
    <property type="evidence" value="ECO:0007669"/>
    <property type="project" value="UniProtKB-KW"/>
</dbReference>
<sequence>MAANANLTGLSKRHGVKVWWREGGTGEQVGGDGDHRGGKFVQVTPLTQRAARITLSNMPLFVSDEFLAKKLSRHGKLVSPIRKVLSGCRSPLLRHVVSHHRQVHMVLNNNLLAISSALKCFNCGEEGHLARACPSRLVSGERENVKVVVEVTGESGEAGKVMDLPGVAIEVVCGFDELGKTGEGMGEMGEAGETWVNLLNGV</sequence>
<dbReference type="EMBL" id="RHFK02000021">
    <property type="protein sequence ID" value="TWW56174.1"/>
    <property type="molecule type" value="Genomic_DNA"/>
</dbReference>
<keyword evidence="1" id="KW-0479">Metal-binding</keyword>
<organism evidence="3 4">
    <name type="scientific">Takifugu flavidus</name>
    <name type="common">sansaifugu</name>
    <dbReference type="NCBI Taxonomy" id="433684"/>
    <lineage>
        <taxon>Eukaryota</taxon>
        <taxon>Metazoa</taxon>
        <taxon>Chordata</taxon>
        <taxon>Craniata</taxon>
        <taxon>Vertebrata</taxon>
        <taxon>Euteleostomi</taxon>
        <taxon>Actinopterygii</taxon>
        <taxon>Neopterygii</taxon>
        <taxon>Teleostei</taxon>
        <taxon>Neoteleostei</taxon>
        <taxon>Acanthomorphata</taxon>
        <taxon>Eupercaria</taxon>
        <taxon>Tetraodontiformes</taxon>
        <taxon>Tetradontoidea</taxon>
        <taxon>Tetraodontidae</taxon>
        <taxon>Takifugu</taxon>
    </lineage>
</organism>
<evidence type="ECO:0000313" key="4">
    <source>
        <dbReference type="Proteomes" id="UP000324091"/>
    </source>
</evidence>
<dbReference type="Pfam" id="PF00098">
    <property type="entry name" value="zf-CCHC"/>
    <property type="match status" value="1"/>
</dbReference>
<keyword evidence="1" id="KW-0862">Zinc</keyword>
<dbReference type="Gene3D" id="4.10.60.10">
    <property type="entry name" value="Zinc finger, CCHC-type"/>
    <property type="match status" value="1"/>
</dbReference>
<keyword evidence="4" id="KW-1185">Reference proteome</keyword>
<evidence type="ECO:0000313" key="3">
    <source>
        <dbReference type="EMBL" id="TWW56174.1"/>
    </source>
</evidence>
<proteinExistence type="predicted"/>
<accession>A0A5C6MLP7</accession>
<protein>
    <recommendedName>
        <fullName evidence="2">CCHC-type domain-containing protein</fullName>
    </recommendedName>
</protein>
<name>A0A5C6MLP7_9TELE</name>
<reference evidence="3 4" key="1">
    <citation type="submission" date="2019-04" db="EMBL/GenBank/DDBJ databases">
        <title>Chromosome genome assembly for Takifugu flavidus.</title>
        <authorList>
            <person name="Xiao S."/>
        </authorList>
    </citation>
    <scope>NUCLEOTIDE SEQUENCE [LARGE SCALE GENOMIC DNA]</scope>
    <source>
        <strain evidence="3">HTHZ2018</strain>
        <tissue evidence="3">Muscle</tissue>
    </source>
</reference>
<dbReference type="PROSITE" id="PS50158">
    <property type="entry name" value="ZF_CCHC"/>
    <property type="match status" value="1"/>
</dbReference>
<evidence type="ECO:0000259" key="2">
    <source>
        <dbReference type="PROSITE" id="PS50158"/>
    </source>
</evidence>
<dbReference type="SUPFAM" id="SSF57756">
    <property type="entry name" value="Retrovirus zinc finger-like domains"/>
    <property type="match status" value="1"/>
</dbReference>